<evidence type="ECO:0000313" key="3">
    <source>
        <dbReference type="EMBL" id="PSS22425.1"/>
    </source>
</evidence>
<gene>
    <name evidence="3" type="ORF">M430DRAFT_65593</name>
</gene>
<dbReference type="InterPro" id="IPR013783">
    <property type="entry name" value="Ig-like_fold"/>
</dbReference>
<feature type="domain" description="WSC" evidence="2">
    <location>
        <begin position="135"/>
        <end position="231"/>
    </location>
</feature>
<dbReference type="InterPro" id="IPR011043">
    <property type="entry name" value="Gal_Oxase/kelch_b-propeller"/>
</dbReference>
<dbReference type="CDD" id="cd02851">
    <property type="entry name" value="E_set_GO_C"/>
    <property type="match status" value="1"/>
</dbReference>
<dbReference type="RefSeq" id="XP_024722580.1">
    <property type="nucleotide sequence ID" value="XM_024869182.1"/>
</dbReference>
<dbReference type="InterPro" id="IPR015202">
    <property type="entry name" value="GO-like_E_set"/>
</dbReference>
<dbReference type="OrthoDB" id="2019572at2759"/>
<keyword evidence="1" id="KW-0732">Signal</keyword>
<organism evidence="3 4">
    <name type="scientific">Amorphotheca resinae ATCC 22711</name>
    <dbReference type="NCBI Taxonomy" id="857342"/>
    <lineage>
        <taxon>Eukaryota</taxon>
        <taxon>Fungi</taxon>
        <taxon>Dikarya</taxon>
        <taxon>Ascomycota</taxon>
        <taxon>Pezizomycotina</taxon>
        <taxon>Leotiomycetes</taxon>
        <taxon>Helotiales</taxon>
        <taxon>Amorphothecaceae</taxon>
        <taxon>Amorphotheca</taxon>
    </lineage>
</organism>
<sequence length="768" mass="82242">MAYLILQAAASLFFPQIPTNLPDGWKYSGCYTEGKNGRALTYQQADGGANTVESCIHACIAAGYPVAGMEYSSQCFCDRILHGGAARIDDSKCNMPCAGNANEMCGSQNILSIYNTGELTNVEQITSQTTDLPGNWEYQGCYTDSIGKHGLIWQSILPNNNSATTCLNLCAEYGYSAAGMEYSMEGYCGDDSNLIASGSTKAPESDCRARCSGDPSHNCGGGLRLSYYKWTGTPLNVWHTPNGPDKGSYEFLIGGVVIPLITTTGINNKVVFMEKSGTGPPNTTGTYELDLAFINDFSKAWRPLHVKTDIFCSAAVTLPDKAGRQLNVGGWAGISTHGVRLYWPDGSPGVPGVNDWQENSNEIALLAQRWYPSAMVMANGSVLVIGGEIGSNALPSPSCEILPRPPGGYLKYLEWLERTDPNNLYPFLSILPSGGIFVMYYNEARIIDEVTFDTIKTLPNIPGSVNNPLSGRTYPLEGTAVLMPQHPPYSDPLTVLVCGGSANGNAMAVDNCVSTQPELPDPKWVIERMPSQRVMSCICALPDGTYLIINGAKHGVAGFALARDPNKVAVLYDPTLPVNQRFSIMADTPVARLYHSEALLLPDGRVLISGSDPEDGIHPQEYRVEVFNPPYALSGATPPSFTISKRDWNYNEGNIAIIANIPSGNLGGVRVSMMSAVSSTHGNSMGQRTLFLPVTCSGPAGSATCVLTAPPTAHVAPPGWYQIFVLDGKRPGHSNWIRIGGSIADSAGLGNWPAFPDFKTPGLGPVDL</sequence>
<evidence type="ECO:0000256" key="1">
    <source>
        <dbReference type="ARBA" id="ARBA00022729"/>
    </source>
</evidence>
<reference evidence="3 4" key="1">
    <citation type="journal article" date="2018" name="New Phytol.">
        <title>Comparative genomics and transcriptomics depict ericoid mycorrhizal fungi as versatile saprotrophs and plant mutualists.</title>
        <authorList>
            <person name="Martino E."/>
            <person name="Morin E."/>
            <person name="Grelet G.A."/>
            <person name="Kuo A."/>
            <person name="Kohler A."/>
            <person name="Daghino S."/>
            <person name="Barry K.W."/>
            <person name="Cichocki N."/>
            <person name="Clum A."/>
            <person name="Dockter R.B."/>
            <person name="Hainaut M."/>
            <person name="Kuo R.C."/>
            <person name="LaButti K."/>
            <person name="Lindahl B.D."/>
            <person name="Lindquist E.A."/>
            <person name="Lipzen A."/>
            <person name="Khouja H.R."/>
            <person name="Magnuson J."/>
            <person name="Murat C."/>
            <person name="Ohm R.A."/>
            <person name="Singer S.W."/>
            <person name="Spatafora J.W."/>
            <person name="Wang M."/>
            <person name="Veneault-Fourrey C."/>
            <person name="Henrissat B."/>
            <person name="Grigoriev I.V."/>
            <person name="Martin F.M."/>
            <person name="Perotto S."/>
        </authorList>
    </citation>
    <scope>NUCLEOTIDE SEQUENCE [LARGE SCALE GENOMIC DNA]</scope>
    <source>
        <strain evidence="3 4">ATCC 22711</strain>
    </source>
</reference>
<evidence type="ECO:0000313" key="4">
    <source>
        <dbReference type="Proteomes" id="UP000241818"/>
    </source>
</evidence>
<protein>
    <recommendedName>
        <fullName evidence="2">WSC domain-containing protein</fullName>
    </recommendedName>
</protein>
<dbReference type="InParanoid" id="A0A2T3B6N0"/>
<dbReference type="InterPro" id="IPR014756">
    <property type="entry name" value="Ig_E-set"/>
</dbReference>
<proteinExistence type="predicted"/>
<dbReference type="SMART" id="SM00321">
    <property type="entry name" value="WSC"/>
    <property type="match status" value="2"/>
</dbReference>
<dbReference type="Pfam" id="PF09118">
    <property type="entry name" value="GO-like_E_set"/>
    <property type="match status" value="1"/>
</dbReference>
<dbReference type="Pfam" id="PF01822">
    <property type="entry name" value="WSC"/>
    <property type="match status" value="2"/>
</dbReference>
<dbReference type="PANTHER" id="PTHR32208">
    <property type="entry name" value="SECRETED PROTEIN-RELATED"/>
    <property type="match status" value="1"/>
</dbReference>
<keyword evidence="4" id="KW-1185">Reference proteome</keyword>
<dbReference type="InterPro" id="IPR002889">
    <property type="entry name" value="WSC_carb-bd"/>
</dbReference>
<dbReference type="EMBL" id="KZ679009">
    <property type="protein sequence ID" value="PSS22425.1"/>
    <property type="molecule type" value="Genomic_DNA"/>
</dbReference>
<dbReference type="PANTHER" id="PTHR32208:SF105">
    <property type="entry name" value="COPPER RADICAL OXIDASE"/>
    <property type="match status" value="1"/>
</dbReference>
<dbReference type="Proteomes" id="UP000241818">
    <property type="component" value="Unassembled WGS sequence"/>
</dbReference>
<dbReference type="SUPFAM" id="SSF81296">
    <property type="entry name" value="E set domains"/>
    <property type="match status" value="1"/>
</dbReference>
<dbReference type="PROSITE" id="PS51212">
    <property type="entry name" value="WSC"/>
    <property type="match status" value="2"/>
</dbReference>
<dbReference type="InterPro" id="IPR037293">
    <property type="entry name" value="Gal_Oxidase_central_sf"/>
</dbReference>
<dbReference type="GeneID" id="36577263"/>
<accession>A0A2T3B6N0</accession>
<feature type="domain" description="WSC" evidence="2">
    <location>
        <begin position="24"/>
        <end position="117"/>
    </location>
</feature>
<dbReference type="Gene3D" id="2.60.40.10">
    <property type="entry name" value="Immunoglobulins"/>
    <property type="match status" value="1"/>
</dbReference>
<dbReference type="AlphaFoldDB" id="A0A2T3B6N0"/>
<evidence type="ECO:0000259" key="2">
    <source>
        <dbReference type="PROSITE" id="PS51212"/>
    </source>
</evidence>
<dbReference type="Pfam" id="PF07250">
    <property type="entry name" value="Glyoxal_oxid_N"/>
    <property type="match status" value="1"/>
</dbReference>
<dbReference type="STRING" id="857342.A0A2T3B6N0"/>
<dbReference type="InterPro" id="IPR009880">
    <property type="entry name" value="Glyoxal_oxidase_N"/>
</dbReference>
<name>A0A2T3B6N0_AMORE</name>
<dbReference type="Gene3D" id="2.130.10.80">
    <property type="entry name" value="Galactose oxidase/kelch, beta-propeller"/>
    <property type="match status" value="1"/>
</dbReference>
<dbReference type="SUPFAM" id="SSF50965">
    <property type="entry name" value="Galactose oxidase, central domain"/>
    <property type="match status" value="1"/>
</dbReference>